<name>A0A172WHU9_9EURY</name>
<keyword evidence="2" id="KW-1185">Reference proteome</keyword>
<dbReference type="EMBL" id="CP015520">
    <property type="protein sequence ID" value="ANF22886.1"/>
    <property type="molecule type" value="Genomic_DNA"/>
</dbReference>
<evidence type="ECO:0000313" key="1">
    <source>
        <dbReference type="EMBL" id="ANF22886.1"/>
    </source>
</evidence>
<proteinExistence type="predicted"/>
<accession>A0A172WHU9</accession>
<organism evidence="1 2">
    <name type="scientific">Thermococcus piezophilus</name>
    <dbReference type="NCBI Taxonomy" id="1712654"/>
    <lineage>
        <taxon>Archaea</taxon>
        <taxon>Methanobacteriati</taxon>
        <taxon>Methanobacteriota</taxon>
        <taxon>Thermococci</taxon>
        <taxon>Thermococcales</taxon>
        <taxon>Thermococcaceae</taxon>
        <taxon>Thermococcus</taxon>
    </lineage>
</organism>
<dbReference type="KEGG" id="tpie:A7C91_06650"/>
<gene>
    <name evidence="1" type="ORF">A7C91_06650</name>
</gene>
<sequence>MGFNYAPALAGADAVGRPLKNLLRAIKGWGGHQAITLIPLGRVGVMGLRPGPRAKTENGNGSR</sequence>
<dbReference type="Proteomes" id="UP000076969">
    <property type="component" value="Chromosome"/>
</dbReference>
<evidence type="ECO:0000313" key="2">
    <source>
        <dbReference type="Proteomes" id="UP000076969"/>
    </source>
</evidence>
<protein>
    <submittedName>
        <fullName evidence="1">Uncharacterized protein</fullName>
    </submittedName>
</protein>
<dbReference type="AlphaFoldDB" id="A0A172WHU9"/>
<reference evidence="2" key="1">
    <citation type="journal article" date="2016" name="Syst. Appl. Microbiol.">
        <title>Thermococcus piezophilus sp. nov., a novel hyperthermophilic and piezophilic archaeon with a broad pressure range for growth, isolated from a deepest hydrothermal vent at the Mid-Cayman Rise.</title>
        <authorList>
            <person name="Dalmasso C."/>
            <person name="Oger P."/>
            <person name="Selva G."/>
            <person name="Courtine D."/>
            <person name="L'Haridon S."/>
            <person name="Garlaschelli A."/>
            <person name="Roussel E."/>
            <person name="Miyazaki J."/>
            <person name="Reveillaud J."/>
            <person name="Jebbar M."/>
            <person name="Takai K."/>
            <person name="Maignien L."/>
            <person name="Alain K."/>
        </authorList>
    </citation>
    <scope>NUCLEOTIDE SEQUENCE [LARGE SCALE GENOMIC DNA]</scope>
    <source>
        <strain evidence="2">CDGS</strain>
    </source>
</reference>